<dbReference type="OMA" id="KAFYPVH"/>
<evidence type="ECO:0000256" key="3">
    <source>
        <dbReference type="ARBA" id="ARBA00022679"/>
    </source>
</evidence>
<dbReference type="HOGENOM" id="CLU_174236_0_0_1"/>
<dbReference type="InterPro" id="IPR051334">
    <property type="entry name" value="SRPK"/>
</dbReference>
<evidence type="ECO:0000256" key="6">
    <source>
        <dbReference type="ARBA" id="ARBA00022840"/>
    </source>
</evidence>
<evidence type="ECO:0000256" key="5">
    <source>
        <dbReference type="ARBA" id="ARBA00022777"/>
    </source>
</evidence>
<dbReference type="GO" id="GO:0004674">
    <property type="term" value="F:protein serine/threonine kinase activity"/>
    <property type="evidence" value="ECO:0007669"/>
    <property type="project" value="UniProtKB-KW"/>
</dbReference>
<keyword evidence="4" id="KW-0547">Nucleotide-binding</keyword>
<sequence length="78" mass="8909">MTFSQLISPLTFPSSGFDLADASENIEEETLPTYKAEKYYPTRIGEIFNDRYQIVGKLGYGVTSTVWLCRDLHLDMSH</sequence>
<comment type="catalytic activity">
    <reaction evidence="7">
        <text>L-threonyl-[protein] + ATP = O-phospho-L-threonyl-[protein] + ADP + H(+)</text>
        <dbReference type="Rhea" id="RHEA:46608"/>
        <dbReference type="Rhea" id="RHEA-COMP:11060"/>
        <dbReference type="Rhea" id="RHEA-COMP:11605"/>
        <dbReference type="ChEBI" id="CHEBI:15378"/>
        <dbReference type="ChEBI" id="CHEBI:30013"/>
        <dbReference type="ChEBI" id="CHEBI:30616"/>
        <dbReference type="ChEBI" id="CHEBI:61977"/>
        <dbReference type="ChEBI" id="CHEBI:456216"/>
        <dbReference type="EC" id="2.7.11.1"/>
    </reaction>
</comment>
<dbReference type="EC" id="2.7.11.1" evidence="1"/>
<keyword evidence="2 9" id="KW-0723">Serine/threonine-protein kinase</keyword>
<dbReference type="STRING" id="544712.C6HQ43"/>
<accession>C6HQ43</accession>
<organism evidence="9 10">
    <name type="scientific">Ajellomyces capsulatus (strain H143)</name>
    <name type="common">Darling's disease fungus</name>
    <name type="synonym">Histoplasma capsulatum</name>
    <dbReference type="NCBI Taxonomy" id="544712"/>
    <lineage>
        <taxon>Eukaryota</taxon>
        <taxon>Fungi</taxon>
        <taxon>Dikarya</taxon>
        <taxon>Ascomycota</taxon>
        <taxon>Pezizomycotina</taxon>
        <taxon>Eurotiomycetes</taxon>
        <taxon>Eurotiomycetidae</taxon>
        <taxon>Onygenales</taxon>
        <taxon>Ajellomycetaceae</taxon>
        <taxon>Histoplasma</taxon>
    </lineage>
</organism>
<dbReference type="GO" id="GO:0005524">
    <property type="term" value="F:ATP binding"/>
    <property type="evidence" value="ECO:0007669"/>
    <property type="project" value="UniProtKB-KW"/>
</dbReference>
<name>C6HQ43_AJECH</name>
<dbReference type="AlphaFoldDB" id="C6HQ43"/>
<evidence type="ECO:0000256" key="2">
    <source>
        <dbReference type="ARBA" id="ARBA00022527"/>
    </source>
</evidence>
<keyword evidence="6" id="KW-0067">ATP-binding</keyword>
<evidence type="ECO:0000313" key="10">
    <source>
        <dbReference type="Proteomes" id="UP000002624"/>
    </source>
</evidence>
<dbReference type="Proteomes" id="UP000002624">
    <property type="component" value="Unassembled WGS sequence"/>
</dbReference>
<keyword evidence="3" id="KW-0808">Transferase</keyword>
<keyword evidence="5 9" id="KW-0418">Kinase</keyword>
<comment type="catalytic activity">
    <reaction evidence="8">
        <text>L-seryl-[protein] + ATP = O-phospho-L-seryl-[protein] + ADP + H(+)</text>
        <dbReference type="Rhea" id="RHEA:17989"/>
        <dbReference type="Rhea" id="RHEA-COMP:9863"/>
        <dbReference type="Rhea" id="RHEA-COMP:11604"/>
        <dbReference type="ChEBI" id="CHEBI:15378"/>
        <dbReference type="ChEBI" id="CHEBI:29999"/>
        <dbReference type="ChEBI" id="CHEBI:30616"/>
        <dbReference type="ChEBI" id="CHEBI:83421"/>
        <dbReference type="ChEBI" id="CHEBI:456216"/>
        <dbReference type="EC" id="2.7.11.1"/>
    </reaction>
</comment>
<dbReference type="VEuPathDB" id="FungiDB:HCDG_08324"/>
<dbReference type="GO" id="GO:0005634">
    <property type="term" value="C:nucleus"/>
    <property type="evidence" value="ECO:0007669"/>
    <property type="project" value="TreeGrafter"/>
</dbReference>
<dbReference type="GO" id="GO:0005737">
    <property type="term" value="C:cytoplasm"/>
    <property type="evidence" value="ECO:0007669"/>
    <property type="project" value="TreeGrafter"/>
</dbReference>
<dbReference type="InterPro" id="IPR011009">
    <property type="entry name" value="Kinase-like_dom_sf"/>
</dbReference>
<dbReference type="Gene3D" id="3.30.200.20">
    <property type="entry name" value="Phosphorylase Kinase, domain 1"/>
    <property type="match status" value="1"/>
</dbReference>
<gene>
    <name evidence="9" type="ORF">HCDG_08324</name>
</gene>
<evidence type="ECO:0000256" key="7">
    <source>
        <dbReference type="ARBA" id="ARBA00047899"/>
    </source>
</evidence>
<evidence type="ECO:0000313" key="9">
    <source>
        <dbReference type="EMBL" id="EER37654.1"/>
    </source>
</evidence>
<evidence type="ECO:0000256" key="1">
    <source>
        <dbReference type="ARBA" id="ARBA00012513"/>
    </source>
</evidence>
<dbReference type="SUPFAM" id="SSF56112">
    <property type="entry name" value="Protein kinase-like (PK-like)"/>
    <property type="match status" value="1"/>
</dbReference>
<dbReference type="OrthoDB" id="4206737at2759"/>
<protein>
    <recommendedName>
        <fullName evidence="1">non-specific serine/threonine protein kinase</fullName>
        <ecNumber evidence="1">2.7.11.1</ecNumber>
    </recommendedName>
</protein>
<evidence type="ECO:0000256" key="8">
    <source>
        <dbReference type="ARBA" id="ARBA00048679"/>
    </source>
</evidence>
<proteinExistence type="predicted"/>
<dbReference type="GO" id="GO:0000245">
    <property type="term" value="P:spliceosomal complex assembly"/>
    <property type="evidence" value="ECO:0007669"/>
    <property type="project" value="TreeGrafter"/>
</dbReference>
<dbReference type="EMBL" id="GG692434">
    <property type="protein sequence ID" value="EER37654.1"/>
    <property type="molecule type" value="Genomic_DNA"/>
</dbReference>
<dbReference type="PANTHER" id="PTHR47634:SF9">
    <property type="entry name" value="PROTEIN KINASE DOMAIN-CONTAINING PROTEIN-RELATED"/>
    <property type="match status" value="1"/>
</dbReference>
<dbReference type="GO" id="GO:0050684">
    <property type="term" value="P:regulation of mRNA processing"/>
    <property type="evidence" value="ECO:0007669"/>
    <property type="project" value="TreeGrafter"/>
</dbReference>
<dbReference type="PANTHER" id="PTHR47634">
    <property type="entry name" value="PROTEIN KINASE DOMAIN-CONTAINING PROTEIN-RELATED"/>
    <property type="match status" value="1"/>
</dbReference>
<dbReference type="eggNOG" id="KOG1290">
    <property type="taxonomic scope" value="Eukaryota"/>
</dbReference>
<reference evidence="10" key="1">
    <citation type="submission" date="2009-05" db="EMBL/GenBank/DDBJ databases">
        <title>The genome sequence of Ajellomyces capsulatus strain H143.</title>
        <authorList>
            <person name="Champion M."/>
            <person name="Cuomo C.A."/>
            <person name="Ma L.-J."/>
            <person name="Henn M.R."/>
            <person name="Sil A."/>
            <person name="Goldman B."/>
            <person name="Young S.K."/>
            <person name="Kodira C.D."/>
            <person name="Zeng Q."/>
            <person name="Koehrsen M."/>
            <person name="Alvarado L."/>
            <person name="Berlin A.M."/>
            <person name="Borenstein D."/>
            <person name="Chen Z."/>
            <person name="Engels R."/>
            <person name="Freedman E."/>
            <person name="Gellesch M."/>
            <person name="Goldberg J."/>
            <person name="Griggs A."/>
            <person name="Gujja S."/>
            <person name="Heiman D.I."/>
            <person name="Hepburn T.A."/>
            <person name="Howarth C."/>
            <person name="Jen D."/>
            <person name="Larson L."/>
            <person name="Lewis B."/>
            <person name="Mehta T."/>
            <person name="Park D."/>
            <person name="Pearson M."/>
            <person name="Roberts A."/>
            <person name="Saif S."/>
            <person name="Shea T.D."/>
            <person name="Shenoy N."/>
            <person name="Sisk P."/>
            <person name="Stolte C."/>
            <person name="Sykes S."/>
            <person name="Walk T."/>
            <person name="White J."/>
            <person name="Yandava C."/>
            <person name="Klein B."/>
            <person name="McEwen J.G."/>
            <person name="Puccia R."/>
            <person name="Goldman G.H."/>
            <person name="Felipe M.S."/>
            <person name="Nino-Vega G."/>
            <person name="San-Blas G."/>
            <person name="Taylor J.W."/>
            <person name="Mendoza L."/>
            <person name="Galagan J.E."/>
            <person name="Nusbaum C."/>
            <person name="Birren B.W."/>
        </authorList>
    </citation>
    <scope>NUCLEOTIDE SEQUENCE [LARGE SCALE GENOMIC DNA]</scope>
    <source>
        <strain evidence="10">H143</strain>
    </source>
</reference>
<evidence type="ECO:0000256" key="4">
    <source>
        <dbReference type="ARBA" id="ARBA00022741"/>
    </source>
</evidence>